<evidence type="ECO:0000256" key="1">
    <source>
        <dbReference type="ARBA" id="ARBA00023015"/>
    </source>
</evidence>
<dbReference type="GO" id="GO:0003700">
    <property type="term" value="F:DNA-binding transcription factor activity"/>
    <property type="evidence" value="ECO:0007669"/>
    <property type="project" value="InterPro"/>
</dbReference>
<accession>A0A5A5TB67</accession>
<dbReference type="SMART" id="SM00418">
    <property type="entry name" value="HTH_ARSR"/>
    <property type="match status" value="1"/>
</dbReference>
<evidence type="ECO:0000313" key="6">
    <source>
        <dbReference type="EMBL" id="GCF08672.1"/>
    </source>
</evidence>
<reference evidence="6 7" key="1">
    <citation type="submission" date="2019-01" db="EMBL/GenBank/DDBJ databases">
        <title>Draft genome sequence of Dictyobacter sp. Uno17.</title>
        <authorList>
            <person name="Wang C.M."/>
            <person name="Zheng Y."/>
            <person name="Sakai Y."/>
            <person name="Abe K."/>
            <person name="Yokota A."/>
            <person name="Yabe S."/>
        </authorList>
    </citation>
    <scope>NUCLEOTIDE SEQUENCE [LARGE SCALE GENOMIC DNA]</scope>
    <source>
        <strain evidence="6 7">Uno17</strain>
    </source>
</reference>
<feature type="domain" description="Rhodanese" evidence="4">
    <location>
        <begin position="133"/>
        <end position="222"/>
    </location>
</feature>
<dbReference type="InterPro" id="IPR001845">
    <property type="entry name" value="HTH_ArsR_DNA-bd_dom"/>
</dbReference>
<sequence>MKAHEKRAFKDQLYEQFARIAKALANPHRLELLEVLAQCERSVEALAQETGLSVANASQHLQVLRAAHLVDVRRAGVSIYYRLADEAVFPLWQALRYVGETHLAEVVHVVQTFLQDREHLHSIGAEALLQGLAEQQVILLDVRPAEEYTAGHLPQARSVPLEELEARLQEIPRDKEIVAYCRGPYCVFADEAVALLRARGYHAHRLEPGLPDWRALGFPVEV</sequence>
<dbReference type="PROSITE" id="PS50206">
    <property type="entry name" value="RHODANESE_3"/>
    <property type="match status" value="1"/>
</dbReference>
<dbReference type="Pfam" id="PF00581">
    <property type="entry name" value="Rhodanese"/>
    <property type="match status" value="1"/>
</dbReference>
<comment type="caution">
    <text evidence="6">The sequence shown here is derived from an EMBL/GenBank/DDBJ whole genome shotgun (WGS) entry which is preliminary data.</text>
</comment>
<dbReference type="InterPro" id="IPR036873">
    <property type="entry name" value="Rhodanese-like_dom_sf"/>
</dbReference>
<gene>
    <name evidence="6" type="ORF">KDI_22360</name>
</gene>
<dbReference type="InterPro" id="IPR036390">
    <property type="entry name" value="WH_DNA-bd_sf"/>
</dbReference>
<dbReference type="Pfam" id="PF12840">
    <property type="entry name" value="HTH_20"/>
    <property type="match status" value="1"/>
</dbReference>
<dbReference type="Proteomes" id="UP000322530">
    <property type="component" value="Unassembled WGS sequence"/>
</dbReference>
<organism evidence="6 7">
    <name type="scientific">Dictyobacter arantiisoli</name>
    <dbReference type="NCBI Taxonomy" id="2014874"/>
    <lineage>
        <taxon>Bacteria</taxon>
        <taxon>Bacillati</taxon>
        <taxon>Chloroflexota</taxon>
        <taxon>Ktedonobacteria</taxon>
        <taxon>Ktedonobacterales</taxon>
        <taxon>Dictyobacteraceae</taxon>
        <taxon>Dictyobacter</taxon>
    </lineage>
</organism>
<dbReference type="CDD" id="cd00158">
    <property type="entry name" value="RHOD"/>
    <property type="match status" value="1"/>
</dbReference>
<evidence type="ECO:0000259" key="5">
    <source>
        <dbReference type="PROSITE" id="PS50987"/>
    </source>
</evidence>
<keyword evidence="3" id="KW-0804">Transcription</keyword>
<dbReference type="Gene3D" id="1.10.10.10">
    <property type="entry name" value="Winged helix-like DNA-binding domain superfamily/Winged helix DNA-binding domain"/>
    <property type="match status" value="1"/>
</dbReference>
<dbReference type="PANTHER" id="PTHR43132:SF8">
    <property type="entry name" value="HTH-TYPE TRANSCRIPTIONAL REGULATOR KMTR"/>
    <property type="match status" value="1"/>
</dbReference>
<dbReference type="CDD" id="cd00090">
    <property type="entry name" value="HTH_ARSR"/>
    <property type="match status" value="1"/>
</dbReference>
<dbReference type="AlphaFoldDB" id="A0A5A5TB67"/>
<keyword evidence="1" id="KW-0805">Transcription regulation</keyword>
<dbReference type="InterPro" id="IPR036388">
    <property type="entry name" value="WH-like_DNA-bd_sf"/>
</dbReference>
<evidence type="ECO:0000259" key="4">
    <source>
        <dbReference type="PROSITE" id="PS50206"/>
    </source>
</evidence>
<dbReference type="SUPFAM" id="SSF52821">
    <property type="entry name" value="Rhodanese/Cell cycle control phosphatase"/>
    <property type="match status" value="1"/>
</dbReference>
<proteinExistence type="predicted"/>
<evidence type="ECO:0000256" key="2">
    <source>
        <dbReference type="ARBA" id="ARBA00023125"/>
    </source>
</evidence>
<dbReference type="RefSeq" id="WP_149401649.1">
    <property type="nucleotide sequence ID" value="NZ_BIXY01000028.1"/>
</dbReference>
<dbReference type="PROSITE" id="PS50987">
    <property type="entry name" value="HTH_ARSR_2"/>
    <property type="match status" value="1"/>
</dbReference>
<keyword evidence="7" id="KW-1185">Reference proteome</keyword>
<dbReference type="OrthoDB" id="9800872at2"/>
<dbReference type="InterPro" id="IPR001763">
    <property type="entry name" value="Rhodanese-like_dom"/>
</dbReference>
<dbReference type="NCBIfam" id="NF033788">
    <property type="entry name" value="HTH_metalloreg"/>
    <property type="match status" value="1"/>
</dbReference>
<dbReference type="PRINTS" id="PR00778">
    <property type="entry name" value="HTHARSR"/>
</dbReference>
<feature type="domain" description="HTH arsR-type" evidence="5">
    <location>
        <begin position="9"/>
        <end position="103"/>
    </location>
</feature>
<dbReference type="Gene3D" id="3.40.250.10">
    <property type="entry name" value="Rhodanese-like domain"/>
    <property type="match status" value="1"/>
</dbReference>
<dbReference type="SUPFAM" id="SSF46785">
    <property type="entry name" value="Winged helix' DNA-binding domain"/>
    <property type="match status" value="1"/>
</dbReference>
<protein>
    <submittedName>
        <fullName evidence="6">ArsR family transcriptional regulator</fullName>
    </submittedName>
</protein>
<keyword evidence="2" id="KW-0238">DNA-binding</keyword>
<evidence type="ECO:0000256" key="3">
    <source>
        <dbReference type="ARBA" id="ARBA00023163"/>
    </source>
</evidence>
<evidence type="ECO:0000313" key="7">
    <source>
        <dbReference type="Proteomes" id="UP000322530"/>
    </source>
</evidence>
<dbReference type="InterPro" id="IPR011991">
    <property type="entry name" value="ArsR-like_HTH"/>
</dbReference>
<dbReference type="EMBL" id="BIXY01000028">
    <property type="protein sequence ID" value="GCF08672.1"/>
    <property type="molecule type" value="Genomic_DNA"/>
</dbReference>
<name>A0A5A5TB67_9CHLR</name>
<dbReference type="InterPro" id="IPR051011">
    <property type="entry name" value="Metal_resp_trans_reg"/>
</dbReference>
<dbReference type="SMART" id="SM00450">
    <property type="entry name" value="RHOD"/>
    <property type="match status" value="1"/>
</dbReference>
<dbReference type="PANTHER" id="PTHR43132">
    <property type="entry name" value="ARSENICAL RESISTANCE OPERON REPRESSOR ARSR-RELATED"/>
    <property type="match status" value="1"/>
</dbReference>
<dbReference type="GO" id="GO:0003677">
    <property type="term" value="F:DNA binding"/>
    <property type="evidence" value="ECO:0007669"/>
    <property type="project" value="UniProtKB-KW"/>
</dbReference>